<dbReference type="AlphaFoldDB" id="A0A2M4B2T0"/>
<dbReference type="EMBL" id="GGFK01014038">
    <property type="protein sequence ID" value="MBW47359.1"/>
    <property type="molecule type" value="Transcribed_RNA"/>
</dbReference>
<accession>A0A2M4B2T0</accession>
<organism evidence="1">
    <name type="scientific">Anopheles triannulatus</name>
    <dbReference type="NCBI Taxonomy" id="58253"/>
    <lineage>
        <taxon>Eukaryota</taxon>
        <taxon>Metazoa</taxon>
        <taxon>Ecdysozoa</taxon>
        <taxon>Arthropoda</taxon>
        <taxon>Hexapoda</taxon>
        <taxon>Insecta</taxon>
        <taxon>Pterygota</taxon>
        <taxon>Neoptera</taxon>
        <taxon>Endopterygota</taxon>
        <taxon>Diptera</taxon>
        <taxon>Nematocera</taxon>
        <taxon>Culicoidea</taxon>
        <taxon>Culicidae</taxon>
        <taxon>Anophelinae</taxon>
        <taxon>Anopheles</taxon>
    </lineage>
</organism>
<proteinExistence type="predicted"/>
<reference evidence="1" key="1">
    <citation type="submission" date="2018-01" db="EMBL/GenBank/DDBJ databases">
        <title>An insight into the sialome of Amazonian anophelines.</title>
        <authorList>
            <person name="Ribeiro J.M."/>
            <person name="Scarpassa V."/>
            <person name="Calvo E."/>
        </authorList>
    </citation>
    <scope>NUCLEOTIDE SEQUENCE</scope>
    <source>
        <tissue evidence="1">Salivary glands</tissue>
    </source>
</reference>
<evidence type="ECO:0000313" key="1">
    <source>
        <dbReference type="EMBL" id="MBW47359.1"/>
    </source>
</evidence>
<name>A0A2M4B2T0_9DIPT</name>
<protein>
    <submittedName>
        <fullName evidence="1">Putative secreted protein</fullName>
    </submittedName>
</protein>
<sequence>MMMMMMMMMITIRFGRPPPNRPAWKGLFHVSFLYPNANVTRRRRRPWTVLHHWRLRRAPVAPVPAIVPGAVNLDSGE</sequence>